<dbReference type="RefSeq" id="WP_076301170.1">
    <property type="nucleotide sequence ID" value="NZ_MPTG01000064.1"/>
</dbReference>
<evidence type="ECO:0000259" key="1">
    <source>
        <dbReference type="Pfam" id="PF14436"/>
    </source>
</evidence>
<proteinExistence type="predicted"/>
<comment type="caution">
    <text evidence="2">The sequence shown here is derived from an EMBL/GenBank/DDBJ whole genome shotgun (WGS) entry which is preliminary data.</text>
</comment>
<keyword evidence="3" id="KW-1185">Reference proteome</keyword>
<gene>
    <name evidence="2" type="ORF">BSK51_30605</name>
</gene>
<protein>
    <recommendedName>
        <fullName evidence="1">Bacterial EndoU nuclease domain-containing protein</fullName>
    </recommendedName>
</protein>
<dbReference type="InterPro" id="IPR029501">
    <property type="entry name" value="EndoU_bac"/>
</dbReference>
<reference evidence="2 3" key="1">
    <citation type="submission" date="2016-10" db="EMBL/GenBank/DDBJ databases">
        <title>Paenibacillus species isolates.</title>
        <authorList>
            <person name="Beno S.M."/>
        </authorList>
    </citation>
    <scope>NUCLEOTIDE SEQUENCE [LARGE SCALE GENOMIC DNA]</scope>
    <source>
        <strain evidence="2 3">FSL R5-0923</strain>
    </source>
</reference>
<accession>A0ABX3H1C9</accession>
<dbReference type="EMBL" id="MPTD01000053">
    <property type="protein sequence ID" value="OMD43285.1"/>
    <property type="molecule type" value="Genomic_DNA"/>
</dbReference>
<evidence type="ECO:0000313" key="2">
    <source>
        <dbReference type="EMBL" id="OMD43285.1"/>
    </source>
</evidence>
<dbReference type="Pfam" id="PF14436">
    <property type="entry name" value="EndoU_bacteria"/>
    <property type="match status" value="1"/>
</dbReference>
<sequence length="139" mass="14680">MEKKILDGQRKLPTKNELIGGHSPQINNVNPNYAVQEITVNADGTRKVKFTTQFPDGNLSNIKTSTLFPDSWSDSQIINGIKDTGNTASIGVRASDGATLHRGTVNGVQVEVIKIGDNVVSGYPTGGGATQLLSGFTAP</sequence>
<name>A0ABX3H1C9_9BACL</name>
<feature type="domain" description="Bacterial EndoU nuclease" evidence="1">
    <location>
        <begin position="3"/>
        <end position="125"/>
    </location>
</feature>
<dbReference type="Proteomes" id="UP000187313">
    <property type="component" value="Unassembled WGS sequence"/>
</dbReference>
<organism evidence="2 3">
    <name type="scientific">Paenibacillus odorifer</name>
    <dbReference type="NCBI Taxonomy" id="189426"/>
    <lineage>
        <taxon>Bacteria</taxon>
        <taxon>Bacillati</taxon>
        <taxon>Bacillota</taxon>
        <taxon>Bacilli</taxon>
        <taxon>Bacillales</taxon>
        <taxon>Paenibacillaceae</taxon>
        <taxon>Paenibacillus</taxon>
    </lineage>
</organism>
<evidence type="ECO:0000313" key="3">
    <source>
        <dbReference type="Proteomes" id="UP000187313"/>
    </source>
</evidence>